<dbReference type="Pfam" id="PF03334">
    <property type="entry name" value="PhaG_MnhG_YufB"/>
    <property type="match status" value="1"/>
</dbReference>
<feature type="transmembrane region" description="Helical" evidence="1">
    <location>
        <begin position="66"/>
        <end position="87"/>
    </location>
</feature>
<dbReference type="AlphaFoldDB" id="A0A7X0H608"/>
<keyword evidence="3" id="KW-1185">Reference proteome</keyword>
<dbReference type="NCBIfam" id="NF009314">
    <property type="entry name" value="PRK12674.1-2"/>
    <property type="match status" value="1"/>
</dbReference>
<feature type="transmembrane region" description="Helical" evidence="1">
    <location>
        <begin position="40"/>
        <end position="60"/>
    </location>
</feature>
<dbReference type="GO" id="GO:0015385">
    <property type="term" value="F:sodium:proton antiporter activity"/>
    <property type="evidence" value="ECO:0007669"/>
    <property type="project" value="TreeGrafter"/>
</dbReference>
<keyword evidence="1" id="KW-1133">Transmembrane helix</keyword>
<reference evidence="2 3" key="1">
    <citation type="submission" date="2020-08" db="EMBL/GenBank/DDBJ databases">
        <title>Genomic Encyclopedia of Type Strains, Phase IV (KMG-IV): sequencing the most valuable type-strain genomes for metagenomic binning, comparative biology and taxonomic classification.</title>
        <authorList>
            <person name="Goeker M."/>
        </authorList>
    </citation>
    <scope>NUCLEOTIDE SEQUENCE [LARGE SCALE GENOMIC DNA]</scope>
    <source>
        <strain evidence="2 3">DSM 103725</strain>
    </source>
</reference>
<sequence>MNTMTDIIAGCFVLIGLFFFLVGAVGIIRMPDTYHRLHAATKSSTLGLIGLLVGVIFHIGTGAVDAKVITVIIFAFVAGPVGSHMLAKAALRVGDRQWEGTLSDEHAEDGLS</sequence>
<dbReference type="NCBIfam" id="TIGR01300">
    <property type="entry name" value="CPA3_mnhG_phaG"/>
    <property type="match status" value="1"/>
</dbReference>
<dbReference type="InterPro" id="IPR005133">
    <property type="entry name" value="PhaG_MnhG_YufB"/>
</dbReference>
<evidence type="ECO:0000313" key="3">
    <source>
        <dbReference type="Proteomes" id="UP000541810"/>
    </source>
</evidence>
<proteinExistence type="predicted"/>
<accession>A0A7X0H608</accession>
<name>A0A7X0H608_9BACT</name>
<keyword evidence="1" id="KW-0472">Membrane</keyword>
<gene>
    <name evidence="2" type="ORF">HNQ40_000245</name>
</gene>
<comment type="caution">
    <text evidence="2">The sequence shown here is derived from an EMBL/GenBank/DDBJ whole genome shotgun (WGS) entry which is preliminary data.</text>
</comment>
<feature type="transmembrane region" description="Helical" evidence="1">
    <location>
        <begin position="6"/>
        <end position="28"/>
    </location>
</feature>
<dbReference type="PANTHER" id="PTHR34703:SF1">
    <property type="entry name" value="ANTIPORTER SUBUNIT MNHG2-RELATED"/>
    <property type="match status" value="1"/>
</dbReference>
<evidence type="ECO:0000313" key="2">
    <source>
        <dbReference type="EMBL" id="MBB6428439.1"/>
    </source>
</evidence>
<dbReference type="Proteomes" id="UP000541810">
    <property type="component" value="Unassembled WGS sequence"/>
</dbReference>
<organism evidence="2 3">
    <name type="scientific">Algisphaera agarilytica</name>
    <dbReference type="NCBI Taxonomy" id="1385975"/>
    <lineage>
        <taxon>Bacteria</taxon>
        <taxon>Pseudomonadati</taxon>
        <taxon>Planctomycetota</taxon>
        <taxon>Phycisphaerae</taxon>
        <taxon>Phycisphaerales</taxon>
        <taxon>Phycisphaeraceae</taxon>
        <taxon>Algisphaera</taxon>
    </lineage>
</organism>
<keyword evidence="1" id="KW-0812">Transmembrane</keyword>
<dbReference type="EMBL" id="JACHGY010000001">
    <property type="protein sequence ID" value="MBB6428439.1"/>
    <property type="molecule type" value="Genomic_DNA"/>
</dbReference>
<dbReference type="PANTHER" id="PTHR34703">
    <property type="entry name" value="ANTIPORTER SUBUNIT MNHG2-RELATED"/>
    <property type="match status" value="1"/>
</dbReference>
<evidence type="ECO:0000256" key="1">
    <source>
        <dbReference type="SAM" id="Phobius"/>
    </source>
</evidence>
<protein>
    <submittedName>
        <fullName evidence="2">Multicomponent Na+:H+ antiporter subunit G</fullName>
    </submittedName>
</protein>